<feature type="region of interest" description="Disordered" evidence="1">
    <location>
        <begin position="84"/>
        <end position="103"/>
    </location>
</feature>
<comment type="caution">
    <text evidence="2">The sequence shown here is derived from an EMBL/GenBank/DDBJ whole genome shotgun (WGS) entry which is preliminary data.</text>
</comment>
<protein>
    <submittedName>
        <fullName evidence="2">Uncharacterized protein</fullName>
    </submittedName>
</protein>
<gene>
    <name evidence="2" type="ORF">AMECASPLE_021875</name>
</gene>
<evidence type="ECO:0000256" key="1">
    <source>
        <dbReference type="SAM" id="MobiDB-lite"/>
    </source>
</evidence>
<evidence type="ECO:0000313" key="2">
    <source>
        <dbReference type="EMBL" id="MEQ2303937.1"/>
    </source>
</evidence>
<feature type="compositionally biased region" description="Polar residues" evidence="1">
    <location>
        <begin position="7"/>
        <end position="19"/>
    </location>
</feature>
<dbReference type="Proteomes" id="UP001469553">
    <property type="component" value="Unassembled WGS sequence"/>
</dbReference>
<accession>A0ABV0ZDH8</accession>
<feature type="region of interest" description="Disordered" evidence="1">
    <location>
        <begin position="1"/>
        <end position="24"/>
    </location>
</feature>
<organism evidence="2 3">
    <name type="scientific">Ameca splendens</name>
    <dbReference type="NCBI Taxonomy" id="208324"/>
    <lineage>
        <taxon>Eukaryota</taxon>
        <taxon>Metazoa</taxon>
        <taxon>Chordata</taxon>
        <taxon>Craniata</taxon>
        <taxon>Vertebrata</taxon>
        <taxon>Euteleostomi</taxon>
        <taxon>Actinopterygii</taxon>
        <taxon>Neopterygii</taxon>
        <taxon>Teleostei</taxon>
        <taxon>Neoteleostei</taxon>
        <taxon>Acanthomorphata</taxon>
        <taxon>Ovalentaria</taxon>
        <taxon>Atherinomorphae</taxon>
        <taxon>Cyprinodontiformes</taxon>
        <taxon>Goodeidae</taxon>
        <taxon>Ameca</taxon>
    </lineage>
</organism>
<reference evidence="2 3" key="1">
    <citation type="submission" date="2021-06" db="EMBL/GenBank/DDBJ databases">
        <authorList>
            <person name="Palmer J.M."/>
        </authorList>
    </citation>
    <scope>NUCLEOTIDE SEQUENCE [LARGE SCALE GENOMIC DNA]</scope>
    <source>
        <strain evidence="2 3">AS_MEX2019</strain>
        <tissue evidence="2">Muscle</tissue>
    </source>
</reference>
<sequence length="103" mass="11625">MDGSEFPSYQRSTRLSGVKSTEHERNLGAVSDLDMRFDNHINSVNESVFYHLKTLSECYMSVMVTLQVSKKKKQQINQAAARVLSKTRNMGLRSPASKKKNSA</sequence>
<dbReference type="EMBL" id="JAHRIP010058342">
    <property type="protein sequence ID" value="MEQ2303937.1"/>
    <property type="molecule type" value="Genomic_DNA"/>
</dbReference>
<proteinExistence type="predicted"/>
<name>A0ABV0ZDH8_9TELE</name>
<keyword evidence="3" id="KW-1185">Reference proteome</keyword>
<evidence type="ECO:0000313" key="3">
    <source>
        <dbReference type="Proteomes" id="UP001469553"/>
    </source>
</evidence>